<dbReference type="GO" id="GO:0004534">
    <property type="term" value="F:5'-3' RNA exonuclease activity"/>
    <property type="evidence" value="ECO:0007669"/>
    <property type="project" value="TreeGrafter"/>
</dbReference>
<evidence type="ECO:0000313" key="3">
    <source>
        <dbReference type="EMBL" id="EYF07078.1"/>
    </source>
</evidence>
<dbReference type="STRING" id="1192034.CAP_1009"/>
<dbReference type="InterPro" id="IPR003141">
    <property type="entry name" value="Pol/His_phosphatase_N"/>
</dbReference>
<dbReference type="InterPro" id="IPR052018">
    <property type="entry name" value="PHP_domain"/>
</dbReference>
<name>A0A017TCT3_9BACT</name>
<dbReference type="PANTHER" id="PTHR42924:SF11">
    <property type="entry name" value="POLYMERASE_HISTIDINOL PHOSPHATASE N-TERMINAL DOMAIN-CONTAINING PROTEIN"/>
    <property type="match status" value="1"/>
</dbReference>
<proteinExistence type="predicted"/>
<evidence type="ECO:0000256" key="1">
    <source>
        <dbReference type="SAM" id="Phobius"/>
    </source>
</evidence>
<organism evidence="3 4">
    <name type="scientific">Chondromyces apiculatus DSM 436</name>
    <dbReference type="NCBI Taxonomy" id="1192034"/>
    <lineage>
        <taxon>Bacteria</taxon>
        <taxon>Pseudomonadati</taxon>
        <taxon>Myxococcota</taxon>
        <taxon>Polyangia</taxon>
        <taxon>Polyangiales</taxon>
        <taxon>Polyangiaceae</taxon>
        <taxon>Chondromyces</taxon>
    </lineage>
</organism>
<dbReference type="InterPro" id="IPR016195">
    <property type="entry name" value="Pol/histidinol_Pase-like"/>
</dbReference>
<dbReference type="Proteomes" id="UP000019678">
    <property type="component" value="Unassembled WGS sequence"/>
</dbReference>
<gene>
    <name evidence="3" type="ORF">CAP_1009</name>
</gene>
<dbReference type="Gene3D" id="3.20.20.140">
    <property type="entry name" value="Metal-dependent hydrolases"/>
    <property type="match status" value="1"/>
</dbReference>
<dbReference type="SUPFAM" id="SSF89550">
    <property type="entry name" value="PHP domain-like"/>
    <property type="match status" value="1"/>
</dbReference>
<keyword evidence="1" id="KW-0812">Transmembrane</keyword>
<reference evidence="3 4" key="1">
    <citation type="submission" date="2013-05" db="EMBL/GenBank/DDBJ databases">
        <title>Genome assembly of Chondromyces apiculatus DSM 436.</title>
        <authorList>
            <person name="Sharma G."/>
            <person name="Khatri I."/>
            <person name="Kaur C."/>
            <person name="Mayilraj S."/>
            <person name="Subramanian S."/>
        </authorList>
    </citation>
    <scope>NUCLEOTIDE SEQUENCE [LARGE SCALE GENOMIC DNA]</scope>
    <source>
        <strain evidence="3 4">DSM 436</strain>
    </source>
</reference>
<keyword evidence="1" id="KW-1133">Transmembrane helix</keyword>
<evidence type="ECO:0000259" key="2">
    <source>
        <dbReference type="SMART" id="SM00481"/>
    </source>
</evidence>
<dbReference type="GO" id="GO:0035312">
    <property type="term" value="F:5'-3' DNA exonuclease activity"/>
    <property type="evidence" value="ECO:0007669"/>
    <property type="project" value="TreeGrafter"/>
</dbReference>
<comment type="caution">
    <text evidence="3">The sequence shown here is derived from an EMBL/GenBank/DDBJ whole genome shotgun (WGS) entry which is preliminary data.</text>
</comment>
<sequence length="376" mass="40949">MDEEAPKRRRRGRVLRASVLAIASATLLIGGALIRRADSADLQDVARELFPAPSASFMDRLDVSVFQRGNLHTHSARTDGDSPAQVVIDWYRTHGYQFLALTDHNTYLDGARPPEVQDHDFVVIPGEEITMVAAMQPVHVNAICTKERIGGGTFRTPGAALAWATAKILAQDGVAIVNHPNFHWALDPEHIAEAKGAQLLEIWSGHPHVRSDGDEGHASAEAKWDQVLSSGRSIAAVAVDDMHALTGLNKNVPQAPPGVAWVEVFAEETSQEAICEALAAGKLYASAGPRITHLGVGDDRFTLDVETPELKVEFLDHGGQLLASEQPEAVEDSGDDEARPVYRASYRLNGTERFVRARLTAPDGKRAWTQAYWVAR</sequence>
<keyword evidence="4" id="KW-1185">Reference proteome</keyword>
<dbReference type="SMART" id="SM00481">
    <property type="entry name" value="POLIIIAc"/>
    <property type="match status" value="1"/>
</dbReference>
<feature type="transmembrane region" description="Helical" evidence="1">
    <location>
        <begin position="14"/>
        <end position="34"/>
    </location>
</feature>
<feature type="domain" description="Polymerase/histidinol phosphatase N-terminal" evidence="2">
    <location>
        <begin position="69"/>
        <end position="133"/>
    </location>
</feature>
<dbReference type="AlphaFoldDB" id="A0A017TCT3"/>
<dbReference type="eggNOG" id="COG0613">
    <property type="taxonomic scope" value="Bacteria"/>
</dbReference>
<dbReference type="NCBIfam" id="NF038032">
    <property type="entry name" value="CehA_McbA_metalo"/>
    <property type="match status" value="1"/>
</dbReference>
<protein>
    <submittedName>
        <fullName evidence="3">PHP domain protein</fullName>
    </submittedName>
</protein>
<dbReference type="EMBL" id="ASRX01000012">
    <property type="protein sequence ID" value="EYF07078.1"/>
    <property type="molecule type" value="Genomic_DNA"/>
</dbReference>
<dbReference type="PANTHER" id="PTHR42924">
    <property type="entry name" value="EXONUCLEASE"/>
    <property type="match status" value="1"/>
</dbReference>
<accession>A0A017TCT3</accession>
<keyword evidence="1" id="KW-0472">Membrane</keyword>
<evidence type="ECO:0000313" key="4">
    <source>
        <dbReference type="Proteomes" id="UP000019678"/>
    </source>
</evidence>